<evidence type="ECO:0000313" key="7">
    <source>
        <dbReference type="Proteomes" id="UP000722485"/>
    </source>
</evidence>
<gene>
    <name evidence="6" type="ORF">G7Z17_g2156</name>
</gene>
<dbReference type="InterPro" id="IPR013149">
    <property type="entry name" value="ADH-like_C"/>
</dbReference>
<evidence type="ECO:0000313" key="6">
    <source>
        <dbReference type="EMBL" id="KAF7555474.1"/>
    </source>
</evidence>
<dbReference type="SMART" id="SM00829">
    <property type="entry name" value="PKS_ER"/>
    <property type="match status" value="1"/>
</dbReference>
<dbReference type="SUPFAM" id="SSF50129">
    <property type="entry name" value="GroES-like"/>
    <property type="match status" value="1"/>
</dbReference>
<sequence>MYLSIDPAMRGWIDDKRSYLPPVQLGEIMRGYGLGLVEVSKSILFPKGSYALAKTGWTGIVKLPETDLEKVDRRITSNLTDWLDTLGFTGMTAYFGITEIGKVREGDLVVVTGAAGATGLLAGQIAKIKGATVIGIAGSDEKCSWLITDMGFDDALNYKAEDFEEKLKAATHSLIDVFYDNVGGEILDMALERAKPHARFVMCGAVSQHNEHTYGLKNYLMITRMRITMQGFIIFDYSQRFPEAREQLSKWLAEGLIKRRQTVIKGGISQAEKALLGLYEGLNTGKLLIEVSEDQSGSAGAD</sequence>
<dbReference type="PANTHER" id="PTHR43205">
    <property type="entry name" value="PROSTAGLANDIN REDUCTASE"/>
    <property type="match status" value="1"/>
</dbReference>
<organism evidence="6 7">
    <name type="scientific">Cylindrodendrum hubeiense</name>
    <dbReference type="NCBI Taxonomy" id="595255"/>
    <lineage>
        <taxon>Eukaryota</taxon>
        <taxon>Fungi</taxon>
        <taxon>Dikarya</taxon>
        <taxon>Ascomycota</taxon>
        <taxon>Pezizomycotina</taxon>
        <taxon>Sordariomycetes</taxon>
        <taxon>Hypocreomycetidae</taxon>
        <taxon>Hypocreales</taxon>
        <taxon>Nectriaceae</taxon>
        <taxon>Cylindrodendrum</taxon>
    </lineage>
</organism>
<accession>A0A9P5HK97</accession>
<dbReference type="Proteomes" id="UP000722485">
    <property type="component" value="Unassembled WGS sequence"/>
</dbReference>
<dbReference type="Pfam" id="PF16884">
    <property type="entry name" value="ADH_N_2"/>
    <property type="match status" value="1"/>
</dbReference>
<proteinExistence type="predicted"/>
<evidence type="ECO:0000259" key="5">
    <source>
        <dbReference type="SMART" id="SM00829"/>
    </source>
</evidence>
<dbReference type="EMBL" id="JAANBB010000020">
    <property type="protein sequence ID" value="KAF7555474.1"/>
    <property type="molecule type" value="Genomic_DNA"/>
</dbReference>
<dbReference type="InterPro" id="IPR011032">
    <property type="entry name" value="GroES-like_sf"/>
</dbReference>
<dbReference type="GO" id="GO:0016628">
    <property type="term" value="F:oxidoreductase activity, acting on the CH-CH group of donors, NAD or NADP as acceptor"/>
    <property type="evidence" value="ECO:0007669"/>
    <property type="project" value="InterPro"/>
</dbReference>
<keyword evidence="2" id="KW-0560">Oxidoreductase</keyword>
<dbReference type="Gene3D" id="3.90.180.10">
    <property type="entry name" value="Medium-chain alcohol dehydrogenases, catalytic domain"/>
    <property type="match status" value="1"/>
</dbReference>
<evidence type="ECO:0000256" key="1">
    <source>
        <dbReference type="ARBA" id="ARBA00004685"/>
    </source>
</evidence>
<dbReference type="AlphaFoldDB" id="A0A9P5HK97"/>
<dbReference type="InterPro" id="IPR045010">
    <property type="entry name" value="MDR_fam"/>
</dbReference>
<evidence type="ECO:0000256" key="3">
    <source>
        <dbReference type="ARBA" id="ARBA00069006"/>
    </source>
</evidence>
<protein>
    <recommendedName>
        <fullName evidence="3">Dehydrogenase FUB6</fullName>
    </recommendedName>
    <alternativeName>
        <fullName evidence="4">Fusaric acid biosynthesis protein 6</fullName>
    </alternativeName>
</protein>
<dbReference type="CDD" id="cd05288">
    <property type="entry name" value="PGDH"/>
    <property type="match status" value="1"/>
</dbReference>
<dbReference type="OrthoDB" id="809632at2759"/>
<evidence type="ECO:0000256" key="2">
    <source>
        <dbReference type="ARBA" id="ARBA00023002"/>
    </source>
</evidence>
<dbReference type="FunFam" id="3.40.50.720:FF:000121">
    <property type="entry name" value="Prostaglandin reductase 2"/>
    <property type="match status" value="1"/>
</dbReference>
<dbReference type="Gene3D" id="3.40.50.720">
    <property type="entry name" value="NAD(P)-binding Rossmann-like Domain"/>
    <property type="match status" value="1"/>
</dbReference>
<reference evidence="6" key="1">
    <citation type="submission" date="2020-03" db="EMBL/GenBank/DDBJ databases">
        <title>Draft Genome Sequence of Cylindrodendrum hubeiense.</title>
        <authorList>
            <person name="Buettner E."/>
            <person name="Kellner H."/>
        </authorList>
    </citation>
    <scope>NUCLEOTIDE SEQUENCE</scope>
    <source>
        <strain evidence="6">IHI 201604</strain>
    </source>
</reference>
<name>A0A9P5HK97_9HYPO</name>
<dbReference type="InterPro" id="IPR036291">
    <property type="entry name" value="NAD(P)-bd_dom_sf"/>
</dbReference>
<dbReference type="SUPFAM" id="SSF51735">
    <property type="entry name" value="NAD(P)-binding Rossmann-fold domains"/>
    <property type="match status" value="1"/>
</dbReference>
<dbReference type="InterPro" id="IPR041694">
    <property type="entry name" value="ADH_N_2"/>
</dbReference>
<keyword evidence="7" id="KW-1185">Reference proteome</keyword>
<comment type="pathway">
    <text evidence="1">Mycotoxin biosynthesis.</text>
</comment>
<dbReference type="InterPro" id="IPR020843">
    <property type="entry name" value="ER"/>
</dbReference>
<comment type="caution">
    <text evidence="6">The sequence shown here is derived from an EMBL/GenBank/DDBJ whole genome shotgun (WGS) entry which is preliminary data.</text>
</comment>
<feature type="domain" description="Enoyl reductase (ER)" evidence="5">
    <location>
        <begin position="11"/>
        <end position="289"/>
    </location>
</feature>
<evidence type="ECO:0000256" key="4">
    <source>
        <dbReference type="ARBA" id="ARBA00083301"/>
    </source>
</evidence>
<dbReference type="Pfam" id="PF00107">
    <property type="entry name" value="ADH_zinc_N"/>
    <property type="match status" value="1"/>
</dbReference>
<dbReference type="PANTHER" id="PTHR43205:SF42">
    <property type="entry name" value="ALCOHOL DEHYDROGENASE, ZINC-CONTAINING (AFU_ORTHOLOGUE AFUA_7G04530)"/>
    <property type="match status" value="1"/>
</dbReference>